<comment type="caution">
    <text evidence="1">The sequence shown here is derived from an EMBL/GenBank/DDBJ whole genome shotgun (WGS) entry which is preliminary data.</text>
</comment>
<dbReference type="EMBL" id="AZGZ01000026">
    <property type="protein sequence ID" value="KZZ88378.1"/>
    <property type="molecule type" value="Genomic_DNA"/>
</dbReference>
<sequence length="617" mass="70409">MDVPPPGVMCRCLRAPHATRLLSTSNIAEHDERPCYYFYEMAKAISVDDKLSFHRLLQEQMPWDTTHAFRAFSYLIDCSERPGHDNALVMLHLLMEIKFPKLSMNELNHLYRDVRTQALDLAKRGALQTFKKLLPTQIGDAIAFKCPEFFPDVRSLALQFGHSAFLRTLVSDYGVPFGPLGKPQSNSRGLDPESMLQFFSDILDRDMATGVFQSNCIDYLGLAVENGCLPVIKRLLATKMYMRSTIIPLLRNAMETSRVLIAGTLIEYLKQVHPLLSCQNLSMSVPPADVLDRLFRLWSTRSFLDIDMCSPYSPEMICNFLIPRKADGSPVFERHFLAELLDRNCLIHISLATARKIFKHAVKHRLVDVLAALLSKCPHVTERFRGKDWQEMFFPPDSTVLDERFVETVRIIAQQYDAHTNRSTAAFVNIILQGIVSNAGCFPQEYDNRRRADLVESIIDCGAHLENEIMQYELLLYAVLRPNEHLLRLLIYREVSFGNRDMDFMHAVREPSELGCVSLVSEYLVHQFSLNAALEYSKAIIVRLLTSLASYEYQPVELLAVCIISGSTIELGLEDLGGRAEFEQGDNPIARKLYYLRERVNPSMHQYGACKFTCWNT</sequence>
<dbReference type="VEuPathDB" id="FungiDB:AAP_04950"/>
<gene>
    <name evidence="1" type="ORF">AAP_04950</name>
</gene>
<accession>A0A167W466</accession>
<proteinExistence type="predicted"/>
<name>A0A167W466_9EURO</name>
<evidence type="ECO:0000313" key="1">
    <source>
        <dbReference type="EMBL" id="KZZ88378.1"/>
    </source>
</evidence>
<reference evidence="1 2" key="1">
    <citation type="journal article" date="2016" name="Genome Biol. Evol.">
        <title>Divergent and convergent evolution of fungal pathogenicity.</title>
        <authorList>
            <person name="Shang Y."/>
            <person name="Xiao G."/>
            <person name="Zheng P."/>
            <person name="Cen K."/>
            <person name="Zhan S."/>
            <person name="Wang C."/>
        </authorList>
    </citation>
    <scope>NUCLEOTIDE SEQUENCE [LARGE SCALE GENOMIC DNA]</scope>
    <source>
        <strain evidence="1 2">ARSEF 7405</strain>
    </source>
</reference>
<keyword evidence="2" id="KW-1185">Reference proteome</keyword>
<organism evidence="1 2">
    <name type="scientific">Ascosphaera apis ARSEF 7405</name>
    <dbReference type="NCBI Taxonomy" id="392613"/>
    <lineage>
        <taxon>Eukaryota</taxon>
        <taxon>Fungi</taxon>
        <taxon>Dikarya</taxon>
        <taxon>Ascomycota</taxon>
        <taxon>Pezizomycotina</taxon>
        <taxon>Eurotiomycetes</taxon>
        <taxon>Eurotiomycetidae</taxon>
        <taxon>Onygenales</taxon>
        <taxon>Ascosphaeraceae</taxon>
        <taxon>Ascosphaera</taxon>
    </lineage>
</organism>
<protein>
    <submittedName>
        <fullName evidence="1">Uncharacterized protein</fullName>
    </submittedName>
</protein>
<dbReference type="AlphaFoldDB" id="A0A167W466"/>
<dbReference type="Proteomes" id="UP000242877">
    <property type="component" value="Unassembled WGS sequence"/>
</dbReference>
<evidence type="ECO:0000313" key="2">
    <source>
        <dbReference type="Proteomes" id="UP000242877"/>
    </source>
</evidence>